<proteinExistence type="predicted"/>
<accession>A0A9J6G7F6</accession>
<gene>
    <name evidence="1" type="ORF">HPB48_008743</name>
</gene>
<evidence type="ECO:0000313" key="1">
    <source>
        <dbReference type="EMBL" id="KAH9370641.1"/>
    </source>
</evidence>
<evidence type="ECO:0000313" key="2">
    <source>
        <dbReference type="Proteomes" id="UP000821853"/>
    </source>
</evidence>
<sequence length="134" mass="15825">MAVSLWRLAFKYMRRSNLFWSLEKGDVGVVNVQLKLIVQRFLYFGDHPDPLFRAALQRLGSVHLIRWLATSEGLNYGVSHTAFYKEVIVSLVTLGEQSSWEYLITAKPRRLYWFSWRKSYRRLFIGNLPRARQA</sequence>
<dbReference type="VEuPathDB" id="VectorBase:HLOH_043051"/>
<reference evidence="1 2" key="1">
    <citation type="journal article" date="2020" name="Cell">
        <title>Large-Scale Comparative Analyses of Tick Genomes Elucidate Their Genetic Diversity and Vector Capacities.</title>
        <authorList>
            <consortium name="Tick Genome and Microbiome Consortium (TIGMIC)"/>
            <person name="Jia N."/>
            <person name="Wang J."/>
            <person name="Shi W."/>
            <person name="Du L."/>
            <person name="Sun Y."/>
            <person name="Zhan W."/>
            <person name="Jiang J.F."/>
            <person name="Wang Q."/>
            <person name="Zhang B."/>
            <person name="Ji P."/>
            <person name="Bell-Sakyi L."/>
            <person name="Cui X.M."/>
            <person name="Yuan T.T."/>
            <person name="Jiang B.G."/>
            <person name="Yang W.F."/>
            <person name="Lam T.T."/>
            <person name="Chang Q.C."/>
            <person name="Ding S.J."/>
            <person name="Wang X.J."/>
            <person name="Zhu J.G."/>
            <person name="Ruan X.D."/>
            <person name="Zhao L."/>
            <person name="Wei J.T."/>
            <person name="Ye R.Z."/>
            <person name="Que T.C."/>
            <person name="Du C.H."/>
            <person name="Zhou Y.H."/>
            <person name="Cheng J.X."/>
            <person name="Dai P.F."/>
            <person name="Guo W.B."/>
            <person name="Han X.H."/>
            <person name="Huang E.J."/>
            <person name="Li L.F."/>
            <person name="Wei W."/>
            <person name="Gao Y.C."/>
            <person name="Liu J.Z."/>
            <person name="Shao H.Z."/>
            <person name="Wang X."/>
            <person name="Wang C.C."/>
            <person name="Yang T.C."/>
            <person name="Huo Q.B."/>
            <person name="Li W."/>
            <person name="Chen H.Y."/>
            <person name="Chen S.E."/>
            <person name="Zhou L.G."/>
            <person name="Ni X.B."/>
            <person name="Tian J.H."/>
            <person name="Sheng Y."/>
            <person name="Liu T."/>
            <person name="Pan Y.S."/>
            <person name="Xia L.Y."/>
            <person name="Li J."/>
            <person name="Zhao F."/>
            <person name="Cao W.C."/>
        </authorList>
    </citation>
    <scope>NUCLEOTIDE SEQUENCE [LARGE SCALE GENOMIC DNA]</scope>
    <source>
        <strain evidence="1">HaeL-2018</strain>
    </source>
</reference>
<dbReference type="Proteomes" id="UP000821853">
    <property type="component" value="Chromosome 3"/>
</dbReference>
<organism evidence="1 2">
    <name type="scientific">Haemaphysalis longicornis</name>
    <name type="common">Bush tick</name>
    <dbReference type="NCBI Taxonomy" id="44386"/>
    <lineage>
        <taxon>Eukaryota</taxon>
        <taxon>Metazoa</taxon>
        <taxon>Ecdysozoa</taxon>
        <taxon>Arthropoda</taxon>
        <taxon>Chelicerata</taxon>
        <taxon>Arachnida</taxon>
        <taxon>Acari</taxon>
        <taxon>Parasitiformes</taxon>
        <taxon>Ixodida</taxon>
        <taxon>Ixodoidea</taxon>
        <taxon>Ixodidae</taxon>
        <taxon>Haemaphysalinae</taxon>
        <taxon>Haemaphysalis</taxon>
    </lineage>
</organism>
<keyword evidence="2" id="KW-1185">Reference proteome</keyword>
<protein>
    <submittedName>
        <fullName evidence="1">Uncharacterized protein</fullName>
    </submittedName>
</protein>
<comment type="caution">
    <text evidence="1">The sequence shown here is derived from an EMBL/GenBank/DDBJ whole genome shotgun (WGS) entry which is preliminary data.</text>
</comment>
<name>A0A9J6G7F6_HAELO</name>
<dbReference type="EMBL" id="JABSTR010000005">
    <property type="protein sequence ID" value="KAH9370641.1"/>
    <property type="molecule type" value="Genomic_DNA"/>
</dbReference>
<dbReference type="AlphaFoldDB" id="A0A9J6G7F6"/>